<keyword evidence="3" id="KW-0804">Transcription</keyword>
<name>A0AAE3VSQ7_9HYPH</name>
<feature type="domain" description="HTH crp-type" evidence="4">
    <location>
        <begin position="152"/>
        <end position="226"/>
    </location>
</feature>
<reference evidence="5" key="1">
    <citation type="submission" date="2023-07" db="EMBL/GenBank/DDBJ databases">
        <title>Genomic Encyclopedia of Type Strains, Phase IV (KMG-IV): sequencing the most valuable type-strain genomes for metagenomic binning, comparative biology and taxonomic classification.</title>
        <authorList>
            <person name="Goeker M."/>
        </authorList>
    </citation>
    <scope>NUCLEOTIDE SEQUENCE</scope>
    <source>
        <strain evidence="5">DSM 21202</strain>
    </source>
</reference>
<protein>
    <submittedName>
        <fullName evidence="5">CRP-like cAMP-binding protein</fullName>
    </submittedName>
</protein>
<evidence type="ECO:0000313" key="5">
    <source>
        <dbReference type="EMBL" id="MDQ0317468.1"/>
    </source>
</evidence>
<sequence length="252" mass="28389">MPPADPHSNPLVRKLDNFARLSFEERRILHHAATERVRRIGARESLVHEGGKPPDISLLLSGWACRYKMLSDGRRQILAFLIPGDLFEQNGHVLREMDHSIGTLTPVEVGEIARPRFDEVLSERPRIAQGLLWDTLVGAAIQREWTVNLGRRDAPERVGHLLCELFVRLQSVGLTLGNRCDLPLTQNELADATGMSTVHVNRTIQDLRAANLIILREKTLTIPDMDTLKRATRFSPTYLHLQRVGGHLDASD</sequence>
<evidence type="ECO:0000259" key="4">
    <source>
        <dbReference type="PROSITE" id="PS51063"/>
    </source>
</evidence>
<evidence type="ECO:0000313" key="6">
    <source>
        <dbReference type="Proteomes" id="UP001229244"/>
    </source>
</evidence>
<keyword evidence="2" id="KW-0238">DNA-binding</keyword>
<dbReference type="Pfam" id="PF00027">
    <property type="entry name" value="cNMP_binding"/>
    <property type="match status" value="1"/>
</dbReference>
<dbReference type="Gene3D" id="2.60.120.10">
    <property type="entry name" value="Jelly Rolls"/>
    <property type="match status" value="1"/>
</dbReference>
<dbReference type="Gene3D" id="1.10.10.10">
    <property type="entry name" value="Winged helix-like DNA-binding domain superfamily/Winged helix DNA-binding domain"/>
    <property type="match status" value="1"/>
</dbReference>
<dbReference type="AlphaFoldDB" id="A0AAE3VSQ7"/>
<dbReference type="InterPro" id="IPR036390">
    <property type="entry name" value="WH_DNA-bd_sf"/>
</dbReference>
<dbReference type="SMART" id="SM00419">
    <property type="entry name" value="HTH_CRP"/>
    <property type="match status" value="1"/>
</dbReference>
<evidence type="ECO:0000256" key="3">
    <source>
        <dbReference type="ARBA" id="ARBA00023163"/>
    </source>
</evidence>
<evidence type="ECO:0000256" key="2">
    <source>
        <dbReference type="ARBA" id="ARBA00023125"/>
    </source>
</evidence>
<dbReference type="GO" id="GO:0003677">
    <property type="term" value="F:DNA binding"/>
    <property type="evidence" value="ECO:0007669"/>
    <property type="project" value="UniProtKB-KW"/>
</dbReference>
<accession>A0AAE3VSQ7</accession>
<dbReference type="SUPFAM" id="SSF46785">
    <property type="entry name" value="Winged helix' DNA-binding domain"/>
    <property type="match status" value="1"/>
</dbReference>
<dbReference type="Pfam" id="PF13545">
    <property type="entry name" value="HTH_Crp_2"/>
    <property type="match status" value="1"/>
</dbReference>
<dbReference type="GO" id="GO:0006355">
    <property type="term" value="P:regulation of DNA-templated transcription"/>
    <property type="evidence" value="ECO:0007669"/>
    <property type="project" value="InterPro"/>
</dbReference>
<dbReference type="InterPro" id="IPR036388">
    <property type="entry name" value="WH-like_DNA-bd_sf"/>
</dbReference>
<dbReference type="RefSeq" id="WP_306887387.1">
    <property type="nucleotide sequence ID" value="NZ_JAUSUL010000005.1"/>
</dbReference>
<keyword evidence="1" id="KW-0805">Transcription regulation</keyword>
<dbReference type="InterPro" id="IPR012318">
    <property type="entry name" value="HTH_CRP"/>
</dbReference>
<comment type="caution">
    <text evidence="5">The sequence shown here is derived from an EMBL/GenBank/DDBJ whole genome shotgun (WGS) entry which is preliminary data.</text>
</comment>
<dbReference type="Proteomes" id="UP001229244">
    <property type="component" value="Unassembled WGS sequence"/>
</dbReference>
<dbReference type="InterPro" id="IPR018490">
    <property type="entry name" value="cNMP-bd_dom_sf"/>
</dbReference>
<proteinExistence type="predicted"/>
<dbReference type="InterPro" id="IPR014710">
    <property type="entry name" value="RmlC-like_jellyroll"/>
</dbReference>
<dbReference type="CDD" id="cd00038">
    <property type="entry name" value="CAP_ED"/>
    <property type="match status" value="1"/>
</dbReference>
<dbReference type="SUPFAM" id="SSF51206">
    <property type="entry name" value="cAMP-binding domain-like"/>
    <property type="match status" value="1"/>
</dbReference>
<keyword evidence="6" id="KW-1185">Reference proteome</keyword>
<dbReference type="InterPro" id="IPR000595">
    <property type="entry name" value="cNMP-bd_dom"/>
</dbReference>
<dbReference type="PROSITE" id="PS51063">
    <property type="entry name" value="HTH_CRP_2"/>
    <property type="match status" value="1"/>
</dbReference>
<gene>
    <name evidence="5" type="ORF">J2S73_003952</name>
</gene>
<organism evidence="5 6">
    <name type="scientific">Amorphus orientalis</name>
    <dbReference type="NCBI Taxonomy" id="649198"/>
    <lineage>
        <taxon>Bacteria</taxon>
        <taxon>Pseudomonadati</taxon>
        <taxon>Pseudomonadota</taxon>
        <taxon>Alphaproteobacteria</taxon>
        <taxon>Hyphomicrobiales</taxon>
        <taxon>Amorphaceae</taxon>
        <taxon>Amorphus</taxon>
    </lineage>
</organism>
<evidence type="ECO:0000256" key="1">
    <source>
        <dbReference type="ARBA" id="ARBA00023015"/>
    </source>
</evidence>
<dbReference type="EMBL" id="JAUSUL010000005">
    <property type="protein sequence ID" value="MDQ0317468.1"/>
    <property type="molecule type" value="Genomic_DNA"/>
</dbReference>